<dbReference type="AlphaFoldDB" id="A0A9E8ZC02"/>
<protein>
    <submittedName>
        <fullName evidence="2">ABC transporter substrate-binding protein</fullName>
    </submittedName>
</protein>
<reference evidence="2" key="1">
    <citation type="submission" date="2022-12" db="EMBL/GenBank/DDBJ databases">
        <title>Polyphasic identification of a Novel Hot-Spring Cyanobacterium Ocullathermofonsia sinensis gen nov. sp. nov. and Genomic Insights on its Adaptations to the Thermal Habitat.</title>
        <authorList>
            <person name="Daroch M."/>
            <person name="Tang J."/>
            <person name="Jiang Y."/>
        </authorList>
    </citation>
    <scope>NUCLEOTIDE SEQUENCE</scope>
    <source>
        <strain evidence="2">PKUAC-SCTA174</strain>
    </source>
</reference>
<dbReference type="InterPro" id="IPR002491">
    <property type="entry name" value="ABC_transptr_periplasmic_BD"/>
</dbReference>
<name>A0A9E8ZC02_9CYAN</name>
<gene>
    <name evidence="2" type="ORF">OXH18_24880</name>
</gene>
<dbReference type="EMBL" id="CP113797">
    <property type="protein sequence ID" value="WAL60358.1"/>
    <property type="molecule type" value="Genomic_DNA"/>
</dbReference>
<keyword evidence="3" id="KW-1185">Reference proteome</keyword>
<feature type="domain" description="Fe/B12 periplasmic-binding" evidence="1">
    <location>
        <begin position="1"/>
        <end position="105"/>
    </location>
</feature>
<dbReference type="SUPFAM" id="SSF53807">
    <property type="entry name" value="Helical backbone' metal receptor"/>
    <property type="match status" value="1"/>
</dbReference>
<organism evidence="2 3">
    <name type="scientific">Thermocoleostomius sinensis A174</name>
    <dbReference type="NCBI Taxonomy" id="2016057"/>
    <lineage>
        <taxon>Bacteria</taxon>
        <taxon>Bacillati</taxon>
        <taxon>Cyanobacteriota</taxon>
        <taxon>Cyanophyceae</taxon>
        <taxon>Oculatellales</taxon>
        <taxon>Oculatellaceae</taxon>
        <taxon>Thermocoleostomius</taxon>
    </lineage>
</organism>
<dbReference type="Gene3D" id="3.40.50.1980">
    <property type="entry name" value="Nitrogenase molybdenum iron protein domain"/>
    <property type="match status" value="1"/>
</dbReference>
<evidence type="ECO:0000313" key="3">
    <source>
        <dbReference type="Proteomes" id="UP001163152"/>
    </source>
</evidence>
<dbReference type="PROSITE" id="PS50983">
    <property type="entry name" value="FE_B12_PBP"/>
    <property type="match status" value="1"/>
</dbReference>
<dbReference type="KEGG" id="tsin:OXH18_24880"/>
<dbReference type="Pfam" id="PF01497">
    <property type="entry name" value="Peripla_BP_2"/>
    <property type="match status" value="1"/>
</dbReference>
<sequence>MGSWLQELAHYLWTEPTGNRIEPGLMNVSLDRILQGNRDIIFVQTYPPSGAPLSQQLAKHPLWKQLKAMQTHQVYEVEQFWHSGNGTRMIRLMLNQLLSVIYPQLFPQPSSKLNEH</sequence>
<evidence type="ECO:0000313" key="2">
    <source>
        <dbReference type="EMBL" id="WAL60358.1"/>
    </source>
</evidence>
<evidence type="ECO:0000259" key="1">
    <source>
        <dbReference type="PROSITE" id="PS50983"/>
    </source>
</evidence>
<dbReference type="RefSeq" id="WP_268610244.1">
    <property type="nucleotide sequence ID" value="NZ_CP113797.1"/>
</dbReference>
<dbReference type="Proteomes" id="UP001163152">
    <property type="component" value="Chromosome"/>
</dbReference>
<accession>A0A9E8ZC02</accession>
<proteinExistence type="predicted"/>